<dbReference type="InterPro" id="IPR000209">
    <property type="entry name" value="Peptidase_S8/S53_dom"/>
</dbReference>
<feature type="signal peptide" evidence="11">
    <location>
        <begin position="1"/>
        <end position="19"/>
    </location>
</feature>
<dbReference type="Proteomes" id="UP000602050">
    <property type="component" value="Unassembled WGS sequence"/>
</dbReference>
<dbReference type="Gene3D" id="3.40.50.200">
    <property type="entry name" value="Peptidase S8/S53 domain"/>
    <property type="match status" value="1"/>
</dbReference>
<dbReference type="PROSITE" id="PS00136">
    <property type="entry name" value="SUBTILASE_ASP"/>
    <property type="match status" value="1"/>
</dbReference>
<keyword evidence="7 9" id="KW-0720">Serine protease</keyword>
<comment type="similarity">
    <text evidence="1 9 10">Belongs to the peptidase S8 family.</text>
</comment>
<feature type="active site" description="Charge relay system" evidence="8 9">
    <location>
        <position position="175"/>
    </location>
</feature>
<dbReference type="InterPro" id="IPR036852">
    <property type="entry name" value="Peptidase_S8/S53_dom_sf"/>
</dbReference>
<dbReference type="InterPro" id="IPR034213">
    <property type="entry name" value="S8_Vpr-like"/>
</dbReference>
<dbReference type="RefSeq" id="WP_188390962.1">
    <property type="nucleotide sequence ID" value="NZ_BMEV01000008.1"/>
</dbReference>
<feature type="active site" description="Charge relay system" evidence="8 9">
    <location>
        <position position="135"/>
    </location>
</feature>
<evidence type="ECO:0000256" key="1">
    <source>
        <dbReference type="ARBA" id="ARBA00011073"/>
    </source>
</evidence>
<dbReference type="PROSITE" id="PS00138">
    <property type="entry name" value="SUBTILASE_SER"/>
    <property type="match status" value="1"/>
</dbReference>
<dbReference type="AlphaFoldDB" id="A0A8J3EII7"/>
<dbReference type="InterPro" id="IPR023827">
    <property type="entry name" value="Peptidase_S8_Asp-AS"/>
</dbReference>
<keyword evidence="6 9" id="KW-0378">Hydrolase</keyword>
<evidence type="ECO:0000256" key="5">
    <source>
        <dbReference type="ARBA" id="ARBA00022729"/>
    </source>
</evidence>
<feature type="chain" id="PRO_5035269631" evidence="11">
    <location>
        <begin position="20"/>
        <end position="729"/>
    </location>
</feature>
<dbReference type="InterPro" id="IPR046450">
    <property type="entry name" value="PA_dom_sf"/>
</dbReference>
<dbReference type="InterPro" id="IPR022398">
    <property type="entry name" value="Peptidase_S8_His-AS"/>
</dbReference>
<dbReference type="InterPro" id="IPR023828">
    <property type="entry name" value="Peptidase_S8_Ser-AS"/>
</dbReference>
<evidence type="ECO:0000259" key="12">
    <source>
        <dbReference type="Pfam" id="PF00082"/>
    </source>
</evidence>
<evidence type="ECO:0000256" key="2">
    <source>
        <dbReference type="ARBA" id="ARBA00022512"/>
    </source>
</evidence>
<keyword evidence="15" id="KW-1185">Reference proteome</keyword>
<dbReference type="PROSITE" id="PS51892">
    <property type="entry name" value="SUBTILASE"/>
    <property type="match status" value="1"/>
</dbReference>
<dbReference type="PRINTS" id="PR00723">
    <property type="entry name" value="SUBTILISIN"/>
</dbReference>
<feature type="domain" description="Peptidase S8/S53" evidence="12">
    <location>
        <begin position="126"/>
        <end position="514"/>
    </location>
</feature>
<dbReference type="Gene3D" id="3.50.30.30">
    <property type="match status" value="1"/>
</dbReference>
<dbReference type="PANTHER" id="PTHR43806:SF65">
    <property type="entry name" value="SERINE PROTEASE APRX"/>
    <property type="match status" value="1"/>
</dbReference>
<comment type="caution">
    <text evidence="14">The sequence shown here is derived from an EMBL/GenBank/DDBJ whole genome shotgun (WGS) entry which is preliminary data.</text>
</comment>
<feature type="domain" description="PA" evidence="13">
    <location>
        <begin position="327"/>
        <end position="399"/>
    </location>
</feature>
<dbReference type="SUPFAM" id="SSF52743">
    <property type="entry name" value="Subtilisin-like"/>
    <property type="match status" value="1"/>
</dbReference>
<evidence type="ECO:0000313" key="15">
    <source>
        <dbReference type="Proteomes" id="UP000602050"/>
    </source>
</evidence>
<evidence type="ECO:0000256" key="4">
    <source>
        <dbReference type="ARBA" id="ARBA00022670"/>
    </source>
</evidence>
<keyword evidence="3" id="KW-0964">Secreted</keyword>
<evidence type="ECO:0000256" key="11">
    <source>
        <dbReference type="SAM" id="SignalP"/>
    </source>
</evidence>
<dbReference type="Pfam" id="PF00082">
    <property type="entry name" value="Peptidase_S8"/>
    <property type="match status" value="1"/>
</dbReference>
<reference evidence="14" key="1">
    <citation type="journal article" date="2014" name="Int. J. Syst. Evol. Microbiol.">
        <title>Complete genome sequence of Corynebacterium casei LMG S-19264T (=DSM 44701T), isolated from a smear-ripened cheese.</title>
        <authorList>
            <consortium name="US DOE Joint Genome Institute (JGI-PGF)"/>
            <person name="Walter F."/>
            <person name="Albersmeier A."/>
            <person name="Kalinowski J."/>
            <person name="Ruckert C."/>
        </authorList>
    </citation>
    <scope>NUCLEOTIDE SEQUENCE</scope>
    <source>
        <strain evidence="14">CGMCC 1.12360</strain>
    </source>
</reference>
<keyword evidence="2" id="KW-0134">Cell wall</keyword>
<evidence type="ECO:0000256" key="8">
    <source>
        <dbReference type="PIRSR" id="PIRSR615500-1"/>
    </source>
</evidence>
<dbReference type="InterPro" id="IPR050131">
    <property type="entry name" value="Peptidase_S8_subtilisin-like"/>
</dbReference>
<dbReference type="PROSITE" id="PS00137">
    <property type="entry name" value="SUBTILASE_HIS"/>
    <property type="match status" value="1"/>
</dbReference>
<dbReference type="InterPro" id="IPR015500">
    <property type="entry name" value="Peptidase_S8_subtilisin-rel"/>
</dbReference>
<dbReference type="Pfam" id="PF02225">
    <property type="entry name" value="PA"/>
    <property type="match status" value="1"/>
</dbReference>
<proteinExistence type="inferred from homology"/>
<reference evidence="14" key="2">
    <citation type="submission" date="2020-09" db="EMBL/GenBank/DDBJ databases">
        <authorList>
            <person name="Sun Q."/>
            <person name="Zhou Y."/>
        </authorList>
    </citation>
    <scope>NUCLEOTIDE SEQUENCE</scope>
    <source>
        <strain evidence="14">CGMCC 1.12360</strain>
    </source>
</reference>
<sequence>MRALLVAFMFIVALLPAAAVQGKEDVQSIIIEVEGDPREHEEYLRMYHPFIEVVAVYDRLFKGLALQGTKDKLKKIEALHFIKAMHPVQAYEVPQTYQPMTVEEMKKLKKEDFVWPHAFNSTAYTGKGVKVAVIDTGIDYEHPDLKTNYQSGYDLVDLDDDPMETLPEEGIPTSHGTHVAGIIAANGDLKGVAPDAEIYAYRALGPGGVGTSIQVIAALEQAVEDGADVINLSLGNSVNGPDYPTSTAVNRAVELGIPVVIANGNSGPDLWTVGSPATAAKAISVGASTHPRKIPYLYESLHKKKIPLHIMHGSVSWDVHPSSPVVDGKKPSDLHGKIALLSRGEVPFYEMAKKAESLGADAVIIANNEENMIQGSVQNADDPVTIPVAMVTKEDGEWLFENIQKKDTMLKTVYEDADVTIAPFSSRGPVTVNWQIKPDIVAPGTNVLSTVPNGYQALQGTSMAAPHVAGVIALLKEAHPDWTVDEIYSALETTAIPLETVDGELMDPAVQGNGIVQAEEAANAPTIIYNKKLEFGRIEQYREEHTIEIDIENRSNEDREYRFHVPKKEKGYAWKLPMSFTVKKHEKKTVPITLSVTTQQLEKGIHRGWLYLSEGDNTYPLPYLFINETADYPKAMGFEFSLQSLSDDTFIYRMYAAEEIPKAEVNLYEPGTLVHVRTLLTMEDLHIGMNEGTISRKDAGPPGSYIAIVRITLADGTEEFFETKVHIPE</sequence>
<evidence type="ECO:0000256" key="10">
    <source>
        <dbReference type="RuleBase" id="RU003355"/>
    </source>
</evidence>
<evidence type="ECO:0000256" key="6">
    <source>
        <dbReference type="ARBA" id="ARBA00022801"/>
    </source>
</evidence>
<dbReference type="SUPFAM" id="SSF52025">
    <property type="entry name" value="PA domain"/>
    <property type="match status" value="1"/>
</dbReference>
<gene>
    <name evidence="14" type="primary">vpr</name>
    <name evidence="14" type="ORF">GCM10010978_06700</name>
</gene>
<accession>A0A8J3EII7</accession>
<feature type="active site" description="Charge relay system" evidence="8 9">
    <location>
        <position position="462"/>
    </location>
</feature>
<evidence type="ECO:0000256" key="9">
    <source>
        <dbReference type="PROSITE-ProRule" id="PRU01240"/>
    </source>
</evidence>
<organism evidence="14 15">
    <name type="scientific">Compostibacillus humi</name>
    <dbReference type="NCBI Taxonomy" id="1245525"/>
    <lineage>
        <taxon>Bacteria</taxon>
        <taxon>Bacillati</taxon>
        <taxon>Bacillota</taxon>
        <taxon>Bacilli</taxon>
        <taxon>Bacillales</taxon>
        <taxon>Bacillaceae</taxon>
        <taxon>Compostibacillus</taxon>
    </lineage>
</organism>
<dbReference type="PANTHER" id="PTHR43806">
    <property type="entry name" value="PEPTIDASE S8"/>
    <property type="match status" value="1"/>
</dbReference>
<dbReference type="GO" id="GO:0004252">
    <property type="term" value="F:serine-type endopeptidase activity"/>
    <property type="evidence" value="ECO:0007669"/>
    <property type="project" value="UniProtKB-UniRule"/>
</dbReference>
<dbReference type="GO" id="GO:0006508">
    <property type="term" value="P:proteolysis"/>
    <property type="evidence" value="ECO:0007669"/>
    <property type="project" value="UniProtKB-KW"/>
</dbReference>
<evidence type="ECO:0000256" key="3">
    <source>
        <dbReference type="ARBA" id="ARBA00022525"/>
    </source>
</evidence>
<dbReference type="EMBL" id="BMEV01000008">
    <property type="protein sequence ID" value="GGH71112.1"/>
    <property type="molecule type" value="Genomic_DNA"/>
</dbReference>
<keyword evidence="4 9" id="KW-0645">Protease</keyword>
<evidence type="ECO:0000313" key="14">
    <source>
        <dbReference type="EMBL" id="GGH71112.1"/>
    </source>
</evidence>
<evidence type="ECO:0000256" key="7">
    <source>
        <dbReference type="ARBA" id="ARBA00022825"/>
    </source>
</evidence>
<dbReference type="CDD" id="cd07474">
    <property type="entry name" value="Peptidases_S8_subtilisin_Vpr-like"/>
    <property type="match status" value="1"/>
</dbReference>
<name>A0A8J3EII7_9BACI</name>
<evidence type="ECO:0000259" key="13">
    <source>
        <dbReference type="Pfam" id="PF02225"/>
    </source>
</evidence>
<dbReference type="InterPro" id="IPR003137">
    <property type="entry name" value="PA_domain"/>
</dbReference>
<keyword evidence="5 11" id="KW-0732">Signal</keyword>
<protein>
    <submittedName>
        <fullName evidence="14">Minor extracellular protease vpr</fullName>
    </submittedName>
</protein>